<dbReference type="Pfam" id="PF25137">
    <property type="entry name" value="ADH_Fe_C"/>
    <property type="match status" value="1"/>
</dbReference>
<evidence type="ECO:0000313" key="5">
    <source>
        <dbReference type="Proteomes" id="UP000005337"/>
    </source>
</evidence>
<dbReference type="InterPro" id="IPR034802">
    <property type="entry name" value="NADPH_BDH"/>
</dbReference>
<feature type="domain" description="Alcohol dehydrogenase iron-type/glycerol dehydrogenase GldA" evidence="2">
    <location>
        <begin position="13"/>
        <end position="181"/>
    </location>
</feature>
<dbReference type="Proteomes" id="UP000005337">
    <property type="component" value="Unassembled WGS sequence"/>
</dbReference>
<dbReference type="GO" id="GO:0004022">
    <property type="term" value="F:alcohol dehydrogenase (NAD+) activity"/>
    <property type="evidence" value="ECO:0007669"/>
    <property type="project" value="TreeGrafter"/>
</dbReference>
<dbReference type="InterPro" id="IPR039697">
    <property type="entry name" value="Alcohol_dehydrogenase_Fe"/>
</dbReference>
<keyword evidence="1 4" id="KW-0560">Oxidoreductase</keyword>
<dbReference type="PROSITE" id="PS00913">
    <property type="entry name" value="ADH_IRON_1"/>
    <property type="match status" value="1"/>
</dbReference>
<reference evidence="4 5" key="1">
    <citation type="submission" date="2007-07" db="EMBL/GenBank/DDBJ databases">
        <title>Annotation of Clostridium perfringens E str. JGS1987.</title>
        <authorList>
            <person name="Paulsen I."/>
            <person name="Sebastian Y."/>
        </authorList>
    </citation>
    <scope>NUCLEOTIDE SEQUENCE [LARGE SCALE GENOMIC DNA]</scope>
    <source>
        <strain evidence="5">E str. JGS1987</strain>
    </source>
</reference>
<dbReference type="FunFam" id="3.40.50.1970:FF:000003">
    <property type="entry name" value="Alcohol dehydrogenase, iron-containing"/>
    <property type="match status" value="1"/>
</dbReference>
<comment type="caution">
    <text evidence="4">The sequence shown here is derived from an EMBL/GenBank/DDBJ whole genome shotgun (WGS) entry which is preliminary data.</text>
</comment>
<dbReference type="Gene3D" id="1.20.1090.10">
    <property type="entry name" value="Dehydroquinate synthase-like - alpha domain"/>
    <property type="match status" value="1"/>
</dbReference>
<dbReference type="AlphaFoldDB" id="B1BRL5"/>
<dbReference type="InterPro" id="IPR001670">
    <property type="entry name" value="ADH_Fe/GldA"/>
</dbReference>
<dbReference type="PROSITE" id="PS00060">
    <property type="entry name" value="ADH_IRON_2"/>
    <property type="match status" value="1"/>
</dbReference>
<gene>
    <name evidence="4" type="primary">adh1</name>
    <name evidence="4" type="ORF">AC3_1656</name>
</gene>
<dbReference type="SUPFAM" id="SSF56796">
    <property type="entry name" value="Dehydroquinate synthase-like"/>
    <property type="match status" value="1"/>
</dbReference>
<dbReference type="Gene3D" id="3.40.50.1970">
    <property type="match status" value="1"/>
</dbReference>
<name>B1BRL5_CLOPF</name>
<dbReference type="CDD" id="cd08179">
    <property type="entry name" value="NADPH_BDH"/>
    <property type="match status" value="1"/>
</dbReference>
<dbReference type="EC" id="1.1.1.-" evidence="4"/>
<evidence type="ECO:0000256" key="1">
    <source>
        <dbReference type="ARBA" id="ARBA00023002"/>
    </source>
</evidence>
<dbReference type="GO" id="GO:0046872">
    <property type="term" value="F:metal ion binding"/>
    <property type="evidence" value="ECO:0007669"/>
    <property type="project" value="InterPro"/>
</dbReference>
<organism evidence="4 5">
    <name type="scientific">Clostridium perfringens E str. JGS1987</name>
    <dbReference type="NCBI Taxonomy" id="451755"/>
    <lineage>
        <taxon>Bacteria</taxon>
        <taxon>Bacillati</taxon>
        <taxon>Bacillota</taxon>
        <taxon>Clostridia</taxon>
        <taxon>Eubacteriales</taxon>
        <taxon>Clostridiaceae</taxon>
        <taxon>Clostridium</taxon>
    </lineage>
</organism>
<dbReference type="PANTHER" id="PTHR11496">
    <property type="entry name" value="ALCOHOL DEHYDROGENASE"/>
    <property type="match status" value="1"/>
</dbReference>
<dbReference type="Pfam" id="PF00465">
    <property type="entry name" value="Fe-ADH"/>
    <property type="match status" value="1"/>
</dbReference>
<evidence type="ECO:0000259" key="3">
    <source>
        <dbReference type="Pfam" id="PF25137"/>
    </source>
</evidence>
<evidence type="ECO:0000259" key="2">
    <source>
        <dbReference type="Pfam" id="PF00465"/>
    </source>
</evidence>
<proteinExistence type="predicted"/>
<accession>B1BRL5</accession>
<feature type="domain" description="Fe-containing alcohol dehydrogenase-like C-terminal" evidence="3">
    <location>
        <begin position="193"/>
        <end position="386"/>
    </location>
</feature>
<protein>
    <submittedName>
        <fullName evidence="4">NADPH-dependent butanol dehydrogenase</fullName>
        <ecNumber evidence="4">1.1.1.-</ecNumber>
    </submittedName>
</protein>
<dbReference type="EMBL" id="ABDW01000007">
    <property type="protein sequence ID" value="EDT15707.1"/>
    <property type="molecule type" value="Genomic_DNA"/>
</dbReference>
<dbReference type="InterPro" id="IPR056798">
    <property type="entry name" value="ADH_Fe_C"/>
</dbReference>
<sequence length="394" mass="43714">MGGIISMARFTLPRDIYHGKDSLEVLKSLEGKKAFIVIGGGSMKRFGFLDKVLSYLKEANMETKVFEGVEPDPSVETVMKGAKEMEEFNPDWIVSIGGGSPIDAAKAMWIFYEYPDFTFEKAIVPFGLPKLRRKAKFVAIPSTSGTATEVTAFSVITDYKAKIKYPLADFEITPDIAIVDPSLAETMPEKLVAHTGMDALTHAIEAYTASLRSNFTDPLALKAIEMVNMHLVNSFKGDMEARGEMHEAQCLAGMAFSNALLGIVHSMAHKVGAVFHIPHGCANAIFLPYVIKYNRKACEDRYAQIARHIGLKGESERELTDALIDLINKFNKELNIPSSMKEYGIDENEFKTNLKFIAHNAVLDPCTGSNPREIDDETMEKLYTCAYYGSDVDF</sequence>
<dbReference type="FunFam" id="1.20.1090.10:FF:000001">
    <property type="entry name" value="Aldehyde-alcohol dehydrogenase"/>
    <property type="match status" value="1"/>
</dbReference>
<evidence type="ECO:0000313" key="4">
    <source>
        <dbReference type="EMBL" id="EDT15707.1"/>
    </source>
</evidence>
<dbReference type="InterPro" id="IPR018211">
    <property type="entry name" value="ADH_Fe_CS"/>
</dbReference>
<dbReference type="PANTHER" id="PTHR11496:SF83">
    <property type="entry name" value="HYDROXYACID-OXOACID TRANSHYDROGENASE, MITOCHONDRIAL"/>
    <property type="match status" value="1"/>
</dbReference>